<accession>A0AAV8UTD8</accession>
<dbReference type="SUPFAM" id="SSF117289">
    <property type="entry name" value="Nucleoporin domain"/>
    <property type="match status" value="1"/>
</dbReference>
<dbReference type="Gene3D" id="2.130.10.10">
    <property type="entry name" value="YVTN repeat-like/Quinoprotein amine dehydrogenase"/>
    <property type="match status" value="1"/>
</dbReference>
<organism evidence="6 7">
    <name type="scientific">Rhodosorus marinus</name>
    <dbReference type="NCBI Taxonomy" id="101924"/>
    <lineage>
        <taxon>Eukaryota</taxon>
        <taxon>Rhodophyta</taxon>
        <taxon>Stylonematophyceae</taxon>
        <taxon>Stylonematales</taxon>
        <taxon>Stylonemataceae</taxon>
        <taxon>Rhodosorus</taxon>
    </lineage>
</organism>
<dbReference type="EMBL" id="JAMWBK010000004">
    <property type="protein sequence ID" value="KAJ8905809.1"/>
    <property type="molecule type" value="Genomic_DNA"/>
</dbReference>
<proteinExistence type="inferred from homology"/>
<feature type="compositionally biased region" description="Low complexity" evidence="5">
    <location>
        <begin position="396"/>
        <end position="407"/>
    </location>
</feature>
<reference evidence="6 7" key="1">
    <citation type="journal article" date="2023" name="Nat. Commun.">
        <title>Origin of minicircular mitochondrial genomes in red algae.</title>
        <authorList>
            <person name="Lee Y."/>
            <person name="Cho C.H."/>
            <person name="Lee Y.M."/>
            <person name="Park S.I."/>
            <person name="Yang J.H."/>
            <person name="West J.A."/>
            <person name="Bhattacharya D."/>
            <person name="Yoon H.S."/>
        </authorList>
    </citation>
    <scope>NUCLEOTIDE SEQUENCE [LARGE SCALE GENOMIC DNA]</scope>
    <source>
        <strain evidence="6 7">CCMP1338</strain>
        <tissue evidence="6">Whole cell</tissue>
    </source>
</reference>
<evidence type="ECO:0000256" key="2">
    <source>
        <dbReference type="ARBA" id="ARBA00005569"/>
    </source>
</evidence>
<dbReference type="GO" id="GO:0016973">
    <property type="term" value="P:poly(A)+ mRNA export from nucleus"/>
    <property type="evidence" value="ECO:0007669"/>
    <property type="project" value="TreeGrafter"/>
</dbReference>
<evidence type="ECO:0000256" key="5">
    <source>
        <dbReference type="SAM" id="MobiDB-lite"/>
    </source>
</evidence>
<protein>
    <recommendedName>
        <fullName evidence="8">Nuclear pore complex protein Nup133</fullName>
    </recommendedName>
</protein>
<dbReference type="PANTHER" id="PTHR13405:SF11">
    <property type="entry name" value="NUCLEAR PORE COMPLEX PROTEIN NUP133"/>
    <property type="match status" value="1"/>
</dbReference>
<dbReference type="GO" id="GO:0000972">
    <property type="term" value="P:transcription-dependent tethering of RNA polymerase II gene DNA at nuclear periphery"/>
    <property type="evidence" value="ECO:0007669"/>
    <property type="project" value="TreeGrafter"/>
</dbReference>
<dbReference type="Proteomes" id="UP001157974">
    <property type="component" value="Unassembled WGS sequence"/>
</dbReference>
<dbReference type="GO" id="GO:0031080">
    <property type="term" value="C:nuclear pore outer ring"/>
    <property type="evidence" value="ECO:0007669"/>
    <property type="project" value="TreeGrafter"/>
</dbReference>
<keyword evidence="4" id="KW-0539">Nucleus</keyword>
<gene>
    <name evidence="6" type="ORF">NDN08_002314</name>
</gene>
<evidence type="ECO:0000313" key="6">
    <source>
        <dbReference type="EMBL" id="KAJ8905809.1"/>
    </source>
</evidence>
<dbReference type="Gene3D" id="1.20.58.1380">
    <property type="match status" value="1"/>
</dbReference>
<feature type="region of interest" description="Disordered" evidence="5">
    <location>
        <begin position="377"/>
        <end position="420"/>
    </location>
</feature>
<keyword evidence="3" id="KW-0813">Transport</keyword>
<evidence type="ECO:0008006" key="8">
    <source>
        <dbReference type="Google" id="ProtNLM"/>
    </source>
</evidence>
<comment type="similarity">
    <text evidence="2">Belongs to the nucleoporin Nup133 family.</text>
</comment>
<keyword evidence="7" id="KW-1185">Reference proteome</keyword>
<dbReference type="PANTHER" id="PTHR13405">
    <property type="entry name" value="NUCLEAR PORE COMPLEX PROTEIN NUP133"/>
    <property type="match status" value="1"/>
</dbReference>
<sequence>MEGVGVLRSYAVPVEDAVAVSGWGLTAESKGKKCLLAASGSGFLFNLENGNVEDSFTLPRAEKVHVAIGKEYVAVCTIEGLVRVRRNRGRQMDLRIQGCEGVERICTLGYDTLVVFESGGGVGTVQISSMGLKWERLASPSGSEGTAGRIYSSIFTSAPKSSSLGPIVYSSEASEDMAFSVRASGDVQLWKVKELSWKARKLVWEWNVAMAAWEIIAGNDRSTDIYYEVVSCKAVGDGRMCSLVAYSTAGSPARLYIVTNRVTSSSPTVEHAVELQTWGKDDDVHGALESVELVVSSGVAYVVFGGEGVAAFVSISEGVQEADQICGEVSFVVPDGQEIGCVLDAYGDDLQGGAVAILFRERYTIACAGVPAPSITSLTKSTRPSSKKSGKAGENLDSSLASDSDSASGRKTTQKSLSTKSESHLNVVDTVWRAFLQYANNQSGATRVTLEPVAADFEARGGAASTDASSAIAGTSNRIVNGGSRDEDLAPSSLLVNHTLSEKQTKHSQLLNMLGDERVMKIRLWDILDQSSRSIVVGNAGRLSAAVMIRTMENSQSNEDIMNSTSMIITESIRRAKDKTDVYQEVSRFERFLPSLQEVFEEVASTSFEGLPDDTIDMTSVGEAALMALGGCFSAMGAGLRARNEILDQAQVNVEDRGGWPCTERIIAVAQSLLDRSLKIGDGTAVLLRGALHSSSAILIDVMLEAIQVREGINSNVFESQRSKWLNRIRLYEPVKALELAAKFKDFALMMELTCDRDDFDSHLQRWAGYYGDEFVRFAFMWMERNGKPRILIEPRTGALGQLQAQFFTEGDKSNLRWLYLLAVEDYAGSAETALAHAAKLRMKAAENSVQQSKTLLSFAKLANLVDETGRSSSEMEGALERSLYLIRAQEDVAPEESSVLPVADLVRLYVDPEHRNSQDLCIAVVIALEISKKSELDPQQSTELHDYVWSRCMSNQGDIWKPIVAEAKRGGVSDERLSRLIRETAFFSAAVNVALGQQEAAAMMSRGVFSDLGLGEEDIVHRLIRTSVDLAGEAMEVEA</sequence>
<name>A0AAV8UTD8_9RHOD</name>
<evidence type="ECO:0000256" key="1">
    <source>
        <dbReference type="ARBA" id="ARBA00004123"/>
    </source>
</evidence>
<comment type="subcellular location">
    <subcellularLocation>
        <location evidence="1">Nucleus</location>
    </subcellularLocation>
</comment>
<comment type="caution">
    <text evidence="6">The sequence shown here is derived from an EMBL/GenBank/DDBJ whole genome shotgun (WGS) entry which is preliminary data.</text>
</comment>
<dbReference type="InterPro" id="IPR015943">
    <property type="entry name" value="WD40/YVTN_repeat-like_dom_sf"/>
</dbReference>
<dbReference type="GO" id="GO:0017056">
    <property type="term" value="F:structural constituent of nuclear pore"/>
    <property type="evidence" value="ECO:0007669"/>
    <property type="project" value="InterPro"/>
</dbReference>
<dbReference type="InterPro" id="IPR037624">
    <property type="entry name" value="Nup133-like"/>
</dbReference>
<evidence type="ECO:0000256" key="4">
    <source>
        <dbReference type="ARBA" id="ARBA00023242"/>
    </source>
</evidence>
<evidence type="ECO:0000313" key="7">
    <source>
        <dbReference type="Proteomes" id="UP001157974"/>
    </source>
</evidence>
<evidence type="ECO:0000256" key="3">
    <source>
        <dbReference type="ARBA" id="ARBA00022448"/>
    </source>
</evidence>
<feature type="compositionally biased region" description="Polar residues" evidence="5">
    <location>
        <begin position="409"/>
        <end position="420"/>
    </location>
</feature>
<dbReference type="GO" id="GO:0006606">
    <property type="term" value="P:protein import into nucleus"/>
    <property type="evidence" value="ECO:0007669"/>
    <property type="project" value="TreeGrafter"/>
</dbReference>
<dbReference type="AlphaFoldDB" id="A0AAV8UTD8"/>